<proteinExistence type="predicted"/>
<dbReference type="GO" id="GO:0044550">
    <property type="term" value="P:secondary metabolite biosynthetic process"/>
    <property type="evidence" value="ECO:0007669"/>
    <property type="project" value="TreeGrafter"/>
</dbReference>
<organism evidence="3 4">
    <name type="scientific">Serratia ficaria</name>
    <dbReference type="NCBI Taxonomy" id="61651"/>
    <lineage>
        <taxon>Bacteria</taxon>
        <taxon>Pseudomonadati</taxon>
        <taxon>Pseudomonadota</taxon>
        <taxon>Gammaproteobacteria</taxon>
        <taxon>Enterobacterales</taxon>
        <taxon>Yersiniaceae</taxon>
        <taxon>Serratia</taxon>
    </lineage>
</organism>
<dbReference type="PANTHER" id="PTHR45527:SF10">
    <property type="entry name" value="PYOCHELIN SYNTHASE PCHF"/>
    <property type="match status" value="1"/>
</dbReference>
<keyword evidence="4" id="KW-1185">Reference proteome</keyword>
<dbReference type="Gene3D" id="3.30.559.10">
    <property type="entry name" value="Chloramphenicol acetyltransferase-like domain"/>
    <property type="match status" value="1"/>
</dbReference>
<accession>A0A240AI73</accession>
<gene>
    <name evidence="3" type="primary">mbtB</name>
    <name evidence="3" type="ORF">SAMEA4384070_00296</name>
</gene>
<dbReference type="GO" id="GO:0043041">
    <property type="term" value="P:amino acid activation for nonribosomal peptide biosynthetic process"/>
    <property type="evidence" value="ECO:0007669"/>
    <property type="project" value="TreeGrafter"/>
</dbReference>
<evidence type="ECO:0000256" key="1">
    <source>
        <dbReference type="ARBA" id="ARBA00022598"/>
    </source>
</evidence>
<dbReference type="GO" id="GO:0005737">
    <property type="term" value="C:cytoplasm"/>
    <property type="evidence" value="ECO:0007669"/>
    <property type="project" value="TreeGrafter"/>
</dbReference>
<reference evidence="3 4" key="1">
    <citation type="submission" date="2017-06" db="EMBL/GenBank/DDBJ databases">
        <authorList>
            <consortium name="Pathogen Informatics"/>
        </authorList>
    </citation>
    <scope>NUCLEOTIDE SEQUENCE [LARGE SCALE GENOMIC DNA]</scope>
    <source>
        <strain evidence="3 4">NCTC12148</strain>
    </source>
</reference>
<dbReference type="GO" id="GO:0031177">
    <property type="term" value="F:phosphopantetheine binding"/>
    <property type="evidence" value="ECO:0007669"/>
    <property type="project" value="TreeGrafter"/>
</dbReference>
<evidence type="ECO:0000313" key="4">
    <source>
        <dbReference type="Proteomes" id="UP000215134"/>
    </source>
</evidence>
<dbReference type="AlphaFoldDB" id="A0A240AI73"/>
<dbReference type="STRING" id="1411141.GCA_001590885_04103"/>
<name>A0A240AI73_SERFI</name>
<dbReference type="FunFam" id="3.30.559.10:FF:000023">
    <property type="entry name" value="Non-ribosomal peptide synthetase"/>
    <property type="match status" value="1"/>
</dbReference>
<dbReference type="InterPro" id="IPR023213">
    <property type="entry name" value="CAT-like_dom_sf"/>
</dbReference>
<keyword evidence="1 3" id="KW-0436">Ligase</keyword>
<dbReference type="EC" id="6.3.2.-" evidence="3"/>
<sequence>MLSRSLKQNGYLMQALTTMQAAYWVGRQSAAPLGGMSAHLYAEFDAGDLDAERLSRAVAALYLHHPMLRLRLTGDGMQTIAAPGPLHRLHLDDWRHADAAELERALAAKRLAKSTQRLPLEQGVPCDISLTLLPGNRGRLHVDLDMIAGDAMSFRRLLEDLAAFYHRCPAAPAPDRPVAYFDYLAQRAAEPGLPERRARAQRWWRERLAQLPPAPHLLRTPDACRSDRLALQLNAGESQALAAAAQRQHVTLSTLFLALFALTVGYGWRMTRFRLNVPLFHRDPDLKGADDIVGDFSNLVLLGVELDHAESLHAFCHRLMAQLAELIEHADYSGVSVMRDLSRLHGNLQPSPVVFTAGFGIRGKTLFSEQVTRTFGPLGWVISQGPQVALDAQVAHNDDGILINWDVRLDAFPEPVLPRLLACYQALLRQAARQSDTFGQPLSQLLARCVPDALAQQAPVRQLLHRLLARAAPGAALSDDDDIRRLQLPDAGLNAVLGVLNKYLATALTPQDVANHCTPATLAALICERAPGAAEGARTLLKALAPQA</sequence>
<dbReference type="InterPro" id="IPR001242">
    <property type="entry name" value="Condensation_dom"/>
</dbReference>
<dbReference type="PANTHER" id="PTHR45527">
    <property type="entry name" value="NONRIBOSOMAL PEPTIDE SYNTHETASE"/>
    <property type="match status" value="1"/>
</dbReference>
<dbReference type="SUPFAM" id="SSF52777">
    <property type="entry name" value="CoA-dependent acyltransferases"/>
    <property type="match status" value="2"/>
</dbReference>
<dbReference type="Gene3D" id="3.30.559.30">
    <property type="entry name" value="Nonribosomal peptide synthetase, condensation domain"/>
    <property type="match status" value="1"/>
</dbReference>
<dbReference type="GO" id="GO:0000036">
    <property type="term" value="F:acyl carrier activity"/>
    <property type="evidence" value="ECO:0007669"/>
    <property type="project" value="TreeGrafter"/>
</dbReference>
<evidence type="ECO:0000313" key="3">
    <source>
        <dbReference type="EMBL" id="SNV83075.1"/>
    </source>
</evidence>
<dbReference type="Proteomes" id="UP000215134">
    <property type="component" value="Chromosome 1"/>
</dbReference>
<dbReference type="EMBL" id="LT906479">
    <property type="protein sequence ID" value="SNV83075.1"/>
    <property type="molecule type" value="Genomic_DNA"/>
</dbReference>
<dbReference type="Pfam" id="PF00668">
    <property type="entry name" value="Condensation"/>
    <property type="match status" value="1"/>
</dbReference>
<feature type="domain" description="Condensation" evidence="2">
    <location>
        <begin position="14"/>
        <end position="436"/>
    </location>
</feature>
<dbReference type="GO" id="GO:0016874">
    <property type="term" value="F:ligase activity"/>
    <property type="evidence" value="ECO:0007669"/>
    <property type="project" value="UniProtKB-KW"/>
</dbReference>
<evidence type="ECO:0000259" key="2">
    <source>
        <dbReference type="Pfam" id="PF00668"/>
    </source>
</evidence>
<dbReference type="KEGG" id="sfj:SAMEA4384070_0296"/>
<protein>
    <submittedName>
        <fullName evidence="3">Phenyloxazoline synthase MbtB</fullName>
        <ecNumber evidence="3">6.3.2.-</ecNumber>
    </submittedName>
</protein>